<dbReference type="PANTHER" id="PTHR33112">
    <property type="entry name" value="DOMAIN PROTEIN, PUTATIVE-RELATED"/>
    <property type="match status" value="1"/>
</dbReference>
<dbReference type="Pfam" id="PF06985">
    <property type="entry name" value="HET"/>
    <property type="match status" value="1"/>
</dbReference>
<reference evidence="2" key="2">
    <citation type="submission" date="2020-08" db="EMBL/GenBank/DDBJ databases">
        <title>Draft Genome Sequence of Cumin Blight Pathogen Alternaria burnsii.</title>
        <authorList>
            <person name="Feng Z."/>
        </authorList>
    </citation>
    <scope>NUCLEOTIDE SEQUENCE</scope>
    <source>
        <strain evidence="2">CBS107.38</strain>
    </source>
</reference>
<keyword evidence="3" id="KW-1185">Reference proteome</keyword>
<evidence type="ECO:0000313" key="3">
    <source>
        <dbReference type="Proteomes" id="UP000596902"/>
    </source>
</evidence>
<feature type="domain" description="Heterokaryon incompatibility" evidence="1">
    <location>
        <begin position="831"/>
        <end position="975"/>
    </location>
</feature>
<organism evidence="2 3">
    <name type="scientific">Alternaria burnsii</name>
    <dbReference type="NCBI Taxonomy" id="1187904"/>
    <lineage>
        <taxon>Eukaryota</taxon>
        <taxon>Fungi</taxon>
        <taxon>Dikarya</taxon>
        <taxon>Ascomycota</taxon>
        <taxon>Pezizomycotina</taxon>
        <taxon>Dothideomycetes</taxon>
        <taxon>Pleosporomycetidae</taxon>
        <taxon>Pleosporales</taxon>
        <taxon>Pleosporineae</taxon>
        <taxon>Pleosporaceae</taxon>
        <taxon>Alternaria</taxon>
        <taxon>Alternaria sect. Alternaria</taxon>
    </lineage>
</organism>
<evidence type="ECO:0000259" key="1">
    <source>
        <dbReference type="Pfam" id="PF06985"/>
    </source>
</evidence>
<dbReference type="EMBL" id="JAAABM010000018">
    <property type="protein sequence ID" value="KAF7671969.1"/>
    <property type="molecule type" value="Genomic_DNA"/>
</dbReference>
<name>A0A8H7AVB5_9PLEO</name>
<dbReference type="GeneID" id="62208093"/>
<accession>A0A8H7AVB5</accession>
<gene>
    <name evidence="2" type="ORF">GT037_009868</name>
</gene>
<protein>
    <recommendedName>
        <fullName evidence="1">Heterokaryon incompatibility domain-containing protein</fullName>
    </recommendedName>
</protein>
<dbReference type="RefSeq" id="XP_038782329.1">
    <property type="nucleotide sequence ID" value="XM_038934915.1"/>
</dbReference>
<dbReference type="InterPro" id="IPR010730">
    <property type="entry name" value="HET"/>
</dbReference>
<proteinExistence type="predicted"/>
<dbReference type="PANTHER" id="PTHR33112:SF16">
    <property type="entry name" value="HETEROKARYON INCOMPATIBILITY DOMAIN-CONTAINING PROTEIN"/>
    <property type="match status" value="1"/>
</dbReference>
<sequence length="1351" mass="154511">MGGHAFKGLYCPRISLVVYNKVKAQVTAALQTVFAQVVVPTEMPGKDDFGDVDFLVCEPLHSRHSTSIDDFPWQSTVCLIKEVLDTTHGRRGYLTPDCMYFAIDAPHGEENYFVQIDVKVCFKPELFRWCHFELNYASNSKIIGSMVKPLGLTIDPEGMHIRVEEVEETNFPGSMVWISKDPKDALRVVGLDRRILSAGFKSKDEIYEQLASSWLFHPGHFAARLAEEKYNDRLEDRAPHWTPFIKEWVPEHYPGYFLNERVTGLEDNDSQTSEHVDDDLRLWYKRTRAAVRDKVFTMFPHVANEYYIKRAAWAKEFEERRLRDLITNTIPTGIYRWTSDISRPTIVVKHQHSATPDLSPAIIGEMTPPSTSPLTPSLSIAATSTTPCSPVSSFFPPLPSTQSQDVPVYIDALPRTPPVPFTPHPPPANMSPSSKLLCLFRWTSFDPETGTLSLATTPREKNFQMQWTDVKYAGATDDELVRWAGSMWWCIWMRQAAVNYMGMWRKRFEKEDSRRMREVESKKDVELKEVPKGEAVADRLQKIRGRLNRLNAGLMSLGYIVRHMKLACTPRYEKAETPPCEGRTVERTSHTTHITSAAMSLCNVCRFIPFRKIIHRDEEAIVNDGFRFNSVGRTSPRFSNHLPWNKRRCTVPELISRAKTCRFCELVLLSIKDATWTRRNMVESMTWEEAKTAMSRNLMIWMEFRLIQYHYPSFIVSLGNPHGTKTWNLELNLRKSLISSLKGPLDRVVFRDTLHPDTLSLMLSWLDGCNNDHPKCSHLSTRLVPLPTRVLDVSALLELGDMLDSCRNWRELFQGANCKLVQTSSGQTGQYAALSYCWGADLPLKTTTANLEAHEFAIGFDTLPRTLQDAILIVRWMGIEYIWIDCLCILQDSKTDWEYEAAHMGDVYSNAYLTLAASRAKSCDEGFLGLRKVRSPFCIDIEDNEGPFELYFQPPSIFRYGYSQPLDLRAWAAQESLLSRRVLSFKGDQMTWGCDQFHGTEEGHEDHCGLIIATRIELIAESLSQSTPQRLAIRHWTRFIEAYSARQVTYETDTLPAISGIIQEIQKLTGDTYYAGLWKQHFLDGLLWHPEMLLGSPERLKGHPQTPRRRNEWIAPSWSWASVKGKITHPSRNSDTEYCACLEECSVTHCGIDPLGALKEGFARLKGPVTLITDVHQVENHPLGYLSCMIQLRNGASTEGTVFFDFVHHMSCDVLMITPCWGICIEKVEHMTNTYVRVGVVQIRRVQNTGDKVIYDDLGNPMEPGSWRWPTTSDHVPPRTIVLIYTSSHLLKHSIWDAADHGEIFAPRGINKRSSILPQEAVSWKCFGTRSVQYVWHSFIAPKSRQFYDQQ</sequence>
<reference evidence="2" key="1">
    <citation type="submission" date="2020-01" db="EMBL/GenBank/DDBJ databases">
        <authorList>
            <person name="Feng Z.H.Z."/>
        </authorList>
    </citation>
    <scope>NUCLEOTIDE SEQUENCE</scope>
    <source>
        <strain evidence="2">CBS107.38</strain>
    </source>
</reference>
<dbReference type="Proteomes" id="UP000596902">
    <property type="component" value="Unassembled WGS sequence"/>
</dbReference>
<evidence type="ECO:0000313" key="2">
    <source>
        <dbReference type="EMBL" id="KAF7671969.1"/>
    </source>
</evidence>
<comment type="caution">
    <text evidence="2">The sequence shown here is derived from an EMBL/GenBank/DDBJ whole genome shotgun (WGS) entry which is preliminary data.</text>
</comment>